<dbReference type="InterPro" id="IPR027005">
    <property type="entry name" value="PMT-like"/>
</dbReference>
<comment type="catalytic activity">
    <reaction evidence="13 15">
        <text>a di-trans,poly-cis-dolichyl beta-D-mannosyl phosphate + L-threonyl-[protein] = 3-O-(alpha-D-mannosyl)-L-threonyl-[protein] + a di-trans,poly-cis-dolichyl phosphate + H(+)</text>
        <dbReference type="Rhea" id="RHEA:53396"/>
        <dbReference type="Rhea" id="RHEA-COMP:11060"/>
        <dbReference type="Rhea" id="RHEA-COMP:13547"/>
        <dbReference type="Rhea" id="RHEA-COMP:19498"/>
        <dbReference type="Rhea" id="RHEA-COMP:19501"/>
        <dbReference type="ChEBI" id="CHEBI:15378"/>
        <dbReference type="ChEBI" id="CHEBI:30013"/>
        <dbReference type="ChEBI" id="CHEBI:57683"/>
        <dbReference type="ChEBI" id="CHEBI:58211"/>
        <dbReference type="ChEBI" id="CHEBI:137323"/>
        <dbReference type="EC" id="2.4.1.109"/>
    </reaction>
</comment>
<dbReference type="InParanoid" id="G8JWI3"/>
<dbReference type="Pfam" id="PF02366">
    <property type="entry name" value="PMT"/>
    <property type="match status" value="1"/>
</dbReference>
<sequence length="750" mass="84393">MVINDSDSDSDKMGSLFKDSGIWRCKDGDVASSWVVAVVFLLFVVGSSLRFSGIDGKRSVIWDETHFCKFGSYYLKHEFYHDVHPPLGKMLIGLSEWLAGFQNSEGFADFSFNAGAEYGKDVNLVMMRGFHSVVSGLCIPLVFLSGCALNFSTETALLVTVMVALDHSYIVLSKFVLLDSMLLFFTATTFYCLLRVHSLRDGKSAGIGGVRRLGWLLLCGVSIGCVCSVKWVGVFVTVLVGIYTLVDLLSLGHVSRKRRLLHWLIRGLTLIVVPLSMYALFFKIHFALLYKSGTGDSIEHSIFQANLEGSSVGNSPRDILYESSSVTIRSYSLVSHLLRSQLNTYPKDSSHHVVTGSGFSDGDNVWVFQSTPDKDNYDNAAGVDMDNDDDNGPHGERNTGRIRHGSIVRLLHNNTKSHLHSRNFPSHVSDGNYEVSTYGDESTIHGNDNWVVEIVRVLDAANSTEKGDPVARAAPALHPVSTCFRLRNEQLGCYLATTGLIYPSWGFNQAEIVCKYSWVTRDKSTWWNVEDHWNENLAVDHNYTMPKSEFWLDVTVTNFAMLSLNNGLLPDPDRYDPVTSKAWTWPLLRSSIQLSNGGSSGRNYLLLGSPFNTWLSSASLLVFVLICFSYLIKWKRQLVTLSEPQFWDSVIRALLPFLGWLFHYLPFVMMDRVTYTHHYVPALYFAILTFGFSIDYLLAFLSHRTKCAMYALLFAGAIYNYIFFEPFAQGFTGESNSYKHLKWLSSWDIM</sequence>
<dbReference type="GeneID" id="11471435"/>
<dbReference type="KEGG" id="erc:Ecym_7372"/>
<evidence type="ECO:0000259" key="16">
    <source>
        <dbReference type="PROSITE" id="PS50919"/>
    </source>
</evidence>
<evidence type="ECO:0000256" key="2">
    <source>
        <dbReference type="ARBA" id="ARBA00004922"/>
    </source>
</evidence>
<comment type="function">
    <text evidence="15">Transfers mannose from Dol-P-mannose to Ser or Thr residues on proteins.</text>
</comment>
<evidence type="ECO:0000256" key="6">
    <source>
        <dbReference type="ARBA" id="ARBA00022679"/>
    </source>
</evidence>
<evidence type="ECO:0000256" key="1">
    <source>
        <dbReference type="ARBA" id="ARBA00004477"/>
    </source>
</evidence>
<dbReference type="SUPFAM" id="SSF82109">
    <property type="entry name" value="MIR domain"/>
    <property type="match status" value="1"/>
</dbReference>
<evidence type="ECO:0000256" key="15">
    <source>
        <dbReference type="RuleBase" id="RU367007"/>
    </source>
</evidence>
<evidence type="ECO:0000313" key="17">
    <source>
        <dbReference type="EMBL" id="AET41198.1"/>
    </source>
</evidence>
<feature type="transmembrane region" description="Helical" evidence="15">
    <location>
        <begin position="614"/>
        <end position="632"/>
    </location>
</feature>
<dbReference type="OMA" id="GSPFNTW"/>
<keyword evidence="5 15" id="KW-0328">Glycosyltransferase</keyword>
<feature type="domain" description="MIR" evidence="16">
    <location>
        <begin position="399"/>
        <end position="455"/>
    </location>
</feature>
<reference evidence="18" key="1">
    <citation type="journal article" date="2012" name="G3 (Bethesda)">
        <title>Pichia sorbitophila, an interspecies yeast hybrid reveals early steps of genome resolution following polyploidization.</title>
        <authorList>
            <person name="Leh Louis V."/>
            <person name="Despons L."/>
            <person name="Friedrich A."/>
            <person name="Martin T."/>
            <person name="Durrens P."/>
            <person name="Casaregola S."/>
            <person name="Neuveglise C."/>
            <person name="Fairhead C."/>
            <person name="Marck C."/>
            <person name="Cruz J.A."/>
            <person name="Straub M.L."/>
            <person name="Kugler V."/>
            <person name="Sacerdot C."/>
            <person name="Uzunov Z."/>
            <person name="Thierry A."/>
            <person name="Weiss S."/>
            <person name="Bleykasten C."/>
            <person name="De Montigny J."/>
            <person name="Jacques N."/>
            <person name="Jung P."/>
            <person name="Lemaire M."/>
            <person name="Mallet S."/>
            <person name="Morel G."/>
            <person name="Richard G.F."/>
            <person name="Sarkar A."/>
            <person name="Savel G."/>
            <person name="Schacherer J."/>
            <person name="Seret M.L."/>
            <person name="Talla E."/>
            <person name="Samson G."/>
            <person name="Jubin C."/>
            <person name="Poulain J."/>
            <person name="Vacherie B."/>
            <person name="Barbe V."/>
            <person name="Pelletier E."/>
            <person name="Sherman D.J."/>
            <person name="Westhof E."/>
            <person name="Weissenbach J."/>
            <person name="Baret P.V."/>
            <person name="Wincker P."/>
            <person name="Gaillardin C."/>
            <person name="Dujon B."/>
            <person name="Souciet J.L."/>
        </authorList>
    </citation>
    <scope>NUCLEOTIDE SEQUENCE [LARGE SCALE GENOMIC DNA]</scope>
    <source>
        <strain evidence="18">CBS 270.75 / DBVPG 7215 / KCTC 17166 / NRRL Y-17582</strain>
    </source>
</reference>
<dbReference type="EC" id="2.4.1.109" evidence="4 15"/>
<evidence type="ECO:0000256" key="3">
    <source>
        <dbReference type="ARBA" id="ARBA00007222"/>
    </source>
</evidence>
<dbReference type="PROSITE" id="PS50919">
    <property type="entry name" value="MIR"/>
    <property type="match status" value="2"/>
</dbReference>
<dbReference type="Pfam" id="PF16192">
    <property type="entry name" value="PMT_4TMC"/>
    <property type="match status" value="1"/>
</dbReference>
<evidence type="ECO:0000256" key="7">
    <source>
        <dbReference type="ARBA" id="ARBA00022692"/>
    </source>
</evidence>
<keyword evidence="6 15" id="KW-0808">Transferase</keyword>
<name>G8JWI3_ERECY</name>
<keyword evidence="18" id="KW-1185">Reference proteome</keyword>
<feature type="transmembrane region" description="Helical" evidence="15">
    <location>
        <begin position="707"/>
        <end position="724"/>
    </location>
</feature>
<organism evidence="17 18">
    <name type="scientific">Eremothecium cymbalariae (strain CBS 270.75 / DBVPG 7215 / KCTC 17166 / NRRL Y-17582)</name>
    <name type="common">Yeast</name>
    <dbReference type="NCBI Taxonomy" id="931890"/>
    <lineage>
        <taxon>Eukaryota</taxon>
        <taxon>Fungi</taxon>
        <taxon>Dikarya</taxon>
        <taxon>Ascomycota</taxon>
        <taxon>Saccharomycotina</taxon>
        <taxon>Saccharomycetes</taxon>
        <taxon>Saccharomycetales</taxon>
        <taxon>Saccharomycetaceae</taxon>
        <taxon>Eremothecium</taxon>
    </lineage>
</organism>
<accession>G8JWI3</accession>
<proteinExistence type="inferred from homology"/>
<dbReference type="OrthoDB" id="292747at2759"/>
<keyword evidence="7 15" id="KW-0812">Transmembrane</keyword>
<feature type="transmembrane region" description="Helical" evidence="15">
    <location>
        <begin position="130"/>
        <end position="151"/>
    </location>
</feature>
<dbReference type="eggNOG" id="KOG3359">
    <property type="taxonomic scope" value="Eukaryota"/>
</dbReference>
<dbReference type="PANTHER" id="PTHR10050:SF52">
    <property type="entry name" value="DOLICHYL-PHOSPHATE-MANNOSE--PROTEIN MANNOSYLTRANSFERASE 6"/>
    <property type="match status" value="1"/>
</dbReference>
<comment type="subcellular location">
    <subcellularLocation>
        <location evidence="1 15">Endoplasmic reticulum membrane</location>
        <topology evidence="1 15">Multi-pass membrane protein</topology>
    </subcellularLocation>
</comment>
<dbReference type="FunCoup" id="G8JWI3">
    <property type="interactions" value="907"/>
</dbReference>
<evidence type="ECO:0000256" key="11">
    <source>
        <dbReference type="ARBA" id="ARBA00023136"/>
    </source>
</evidence>
<evidence type="ECO:0000256" key="12">
    <source>
        <dbReference type="ARBA" id="ARBA00023180"/>
    </source>
</evidence>
<dbReference type="InterPro" id="IPR032421">
    <property type="entry name" value="PMT_4TMC"/>
</dbReference>
<evidence type="ECO:0000256" key="13">
    <source>
        <dbReference type="ARBA" id="ARBA00045085"/>
    </source>
</evidence>
<evidence type="ECO:0000256" key="10">
    <source>
        <dbReference type="ARBA" id="ARBA00022989"/>
    </source>
</evidence>
<dbReference type="AlphaFoldDB" id="G8JWI3"/>
<feature type="transmembrane region" description="Helical" evidence="15">
    <location>
        <begin position="682"/>
        <end position="700"/>
    </location>
</feature>
<feature type="transmembrane region" description="Helical" evidence="15">
    <location>
        <begin position="31"/>
        <end position="49"/>
    </location>
</feature>
<dbReference type="RefSeq" id="XP_003648015.1">
    <property type="nucleotide sequence ID" value="XM_003647967.1"/>
</dbReference>
<keyword evidence="10 15" id="KW-1133">Transmembrane helix</keyword>
<dbReference type="GO" id="GO:0004169">
    <property type="term" value="F:dolichyl-phosphate-mannose-protein mannosyltransferase activity"/>
    <property type="evidence" value="ECO:0007669"/>
    <property type="project" value="UniProtKB-UniRule"/>
</dbReference>
<evidence type="ECO:0000256" key="4">
    <source>
        <dbReference type="ARBA" id="ARBA00012839"/>
    </source>
</evidence>
<evidence type="ECO:0000256" key="8">
    <source>
        <dbReference type="ARBA" id="ARBA00022737"/>
    </source>
</evidence>
<keyword evidence="12" id="KW-0325">Glycoprotein</keyword>
<dbReference type="HOGENOM" id="CLU_008438_5_0_1"/>
<dbReference type="InterPro" id="IPR016093">
    <property type="entry name" value="MIR_motif"/>
</dbReference>
<feature type="transmembrane region" description="Helical" evidence="15">
    <location>
        <begin position="263"/>
        <end position="282"/>
    </location>
</feature>
<dbReference type="Pfam" id="PF02815">
    <property type="entry name" value="MIR"/>
    <property type="match status" value="1"/>
</dbReference>
<dbReference type="STRING" id="931890.G8JWI3"/>
<dbReference type="UniPathway" id="UPA00378"/>
<feature type="transmembrane region" description="Helical" evidence="15">
    <location>
        <begin position="653"/>
        <end position="670"/>
    </location>
</feature>
<evidence type="ECO:0000256" key="14">
    <source>
        <dbReference type="ARBA" id="ARBA00045102"/>
    </source>
</evidence>
<dbReference type="PANTHER" id="PTHR10050">
    <property type="entry name" value="DOLICHYL-PHOSPHATE-MANNOSE--PROTEIN MANNOSYLTRANSFERASE"/>
    <property type="match status" value="1"/>
</dbReference>
<feature type="domain" description="MIR" evidence="16">
    <location>
        <begin position="474"/>
        <end position="532"/>
    </location>
</feature>
<keyword evidence="9 15" id="KW-0256">Endoplasmic reticulum</keyword>
<protein>
    <recommendedName>
        <fullName evidence="4 15">Dolichyl-phosphate-mannose--protein mannosyltransferase</fullName>
        <ecNumber evidence="4 15">2.4.1.109</ecNumber>
    </recommendedName>
</protein>
<comment type="pathway">
    <text evidence="2 15">Protein modification; protein glycosylation.</text>
</comment>
<feature type="transmembrane region" description="Helical" evidence="15">
    <location>
        <begin position="215"/>
        <end position="243"/>
    </location>
</feature>
<evidence type="ECO:0000256" key="5">
    <source>
        <dbReference type="ARBA" id="ARBA00022676"/>
    </source>
</evidence>
<dbReference type="InterPro" id="IPR036300">
    <property type="entry name" value="MIR_dom_sf"/>
</dbReference>
<comment type="catalytic activity">
    <reaction evidence="14 15">
        <text>a di-trans,poly-cis-dolichyl beta-D-mannosyl phosphate + L-seryl-[protein] = 3-O-(alpha-D-mannosyl)-L-seryl-[protein] + a di-trans,poly-cis-dolichyl phosphate + H(+)</text>
        <dbReference type="Rhea" id="RHEA:17377"/>
        <dbReference type="Rhea" id="RHEA-COMP:9863"/>
        <dbReference type="Rhea" id="RHEA-COMP:13546"/>
        <dbReference type="Rhea" id="RHEA-COMP:19498"/>
        <dbReference type="Rhea" id="RHEA-COMP:19501"/>
        <dbReference type="ChEBI" id="CHEBI:15378"/>
        <dbReference type="ChEBI" id="CHEBI:29999"/>
        <dbReference type="ChEBI" id="CHEBI:57683"/>
        <dbReference type="ChEBI" id="CHEBI:58211"/>
        <dbReference type="ChEBI" id="CHEBI:137321"/>
        <dbReference type="EC" id="2.4.1.109"/>
    </reaction>
</comment>
<evidence type="ECO:0000313" key="18">
    <source>
        <dbReference type="Proteomes" id="UP000006790"/>
    </source>
</evidence>
<dbReference type="InterPro" id="IPR003342">
    <property type="entry name" value="ArnT-like_N"/>
</dbReference>
<dbReference type="GO" id="GO:0005789">
    <property type="term" value="C:endoplasmic reticulum membrane"/>
    <property type="evidence" value="ECO:0007669"/>
    <property type="project" value="UniProtKB-SubCell"/>
</dbReference>
<evidence type="ECO:0000256" key="9">
    <source>
        <dbReference type="ARBA" id="ARBA00022824"/>
    </source>
</evidence>
<keyword evidence="8" id="KW-0677">Repeat</keyword>
<comment type="similarity">
    <text evidence="3 15">Belongs to the glycosyltransferase 39 family.</text>
</comment>
<dbReference type="Proteomes" id="UP000006790">
    <property type="component" value="Chromosome 7"/>
</dbReference>
<gene>
    <name evidence="17" type="ordered locus">Ecym_7372</name>
</gene>
<feature type="transmembrane region" description="Helical" evidence="15">
    <location>
        <begin position="171"/>
        <end position="194"/>
    </location>
</feature>
<dbReference type="EMBL" id="CP002503">
    <property type="protein sequence ID" value="AET41198.1"/>
    <property type="molecule type" value="Genomic_DNA"/>
</dbReference>
<keyword evidence="11 15" id="KW-0472">Membrane</keyword>
<dbReference type="SMART" id="SM00472">
    <property type="entry name" value="MIR"/>
    <property type="match status" value="3"/>
</dbReference>
<dbReference type="Gene3D" id="2.80.10.50">
    <property type="match status" value="1"/>
</dbReference>